<dbReference type="FunFam" id="3.40.50.150:FF:000053">
    <property type="entry name" value="Release factor glutamine methyltransferase"/>
    <property type="match status" value="1"/>
</dbReference>
<proteinExistence type="inferred from homology"/>
<sequence length="439" mass="49457">MKNKQIQTYWQQYCQRNNIVAEAESWAFAEEYADYLLALVLAGQKTATCAAKASYLHDQDPLPSAGEFKIILDSRQQPGAIIKLSSVEELPMNQVSEVFALAEGEGDYATWYRVHQDYFTRSLSEIGITFSDDLLLVCERFDVLDLAPLSYDQWLAFARRLLQQQDCAKLEALMLLQHLSGKSRSFILAFGETLLSGVEIQQLTALLLRRLQGEPMAYILGEREFWNLTLKVSEHTLIPRPDTEILVEKALELAAEQIAQPTVKTYRILDLGTGTGAIALALAKTLQQKFSSHCNIHVTGLDKIPQAVELAKENQQLNGIENVTFLVSDWFTELAPESQFDMIVSNPPYIDQADPHLARGDARFEPLTALVAEQQGLADLNQIIQQAKPYLRSGGWLLLEHGWQQGQQVRSLFTKNAWQQVETVKDYADNDRVTLAQLV</sequence>
<dbReference type="Gene3D" id="1.10.8.10">
    <property type="entry name" value="DNA helicase RuvA subunit, C-terminal domain"/>
    <property type="match status" value="1"/>
</dbReference>
<reference evidence="7 9" key="1">
    <citation type="submission" date="2019-03" db="EMBL/GenBank/DDBJ databases">
        <title>Genomic Encyclopedia of Type Strains, Phase IV (KMG-IV): sequencing the most valuable type-strain genomes for metagenomic binning, comparative biology and taxonomic classification.</title>
        <authorList>
            <person name="Goeker M."/>
        </authorList>
    </citation>
    <scope>NUCLEOTIDE SEQUENCE [LARGE SCALE GENOMIC DNA]</scope>
    <source>
        <strain evidence="7 9">DSM 28140</strain>
    </source>
</reference>
<evidence type="ECO:0000313" key="10">
    <source>
        <dbReference type="Proteomes" id="UP000305526"/>
    </source>
</evidence>
<keyword evidence="2 5" id="KW-0808">Transferase</keyword>
<dbReference type="SUPFAM" id="SSF88697">
    <property type="entry name" value="PUA domain-like"/>
    <property type="match status" value="1"/>
</dbReference>
<dbReference type="RefSeq" id="WP_132964753.1">
    <property type="nucleotide sequence ID" value="NZ_LEKL01000015.1"/>
</dbReference>
<dbReference type="GO" id="GO:0032259">
    <property type="term" value="P:methylation"/>
    <property type="evidence" value="ECO:0007669"/>
    <property type="project" value="UniProtKB-KW"/>
</dbReference>
<dbReference type="AlphaFoldDB" id="A0A4R3YCD0"/>
<evidence type="ECO:0000313" key="8">
    <source>
        <dbReference type="EMBL" id="TNG93720.1"/>
    </source>
</evidence>
<feature type="binding site" evidence="5">
    <location>
        <position position="330"/>
    </location>
    <ligand>
        <name>S-adenosyl-L-methionine</name>
        <dbReference type="ChEBI" id="CHEBI:59789"/>
    </ligand>
</feature>
<dbReference type="EMBL" id="SMCP01000001">
    <property type="protein sequence ID" value="TCV89737.1"/>
    <property type="molecule type" value="Genomic_DNA"/>
</dbReference>
<keyword evidence="1 5" id="KW-0489">Methyltransferase</keyword>
<dbReference type="InterPro" id="IPR050320">
    <property type="entry name" value="N5-glutamine_MTase"/>
</dbReference>
<dbReference type="GO" id="GO:0102559">
    <property type="term" value="F:peptide chain release factor N(5)-glutamine methyltransferase activity"/>
    <property type="evidence" value="ECO:0007669"/>
    <property type="project" value="UniProtKB-EC"/>
</dbReference>
<evidence type="ECO:0000256" key="1">
    <source>
        <dbReference type="ARBA" id="ARBA00022603"/>
    </source>
</evidence>
<evidence type="ECO:0000256" key="4">
    <source>
        <dbReference type="ARBA" id="ARBA00048391"/>
    </source>
</evidence>
<organism evidence="7 9">
    <name type="scientific">Testudinibacter aquarius</name>
    <dbReference type="NCBI Taxonomy" id="1524974"/>
    <lineage>
        <taxon>Bacteria</taxon>
        <taxon>Pseudomonadati</taxon>
        <taxon>Pseudomonadota</taxon>
        <taxon>Gammaproteobacteria</taxon>
        <taxon>Pasteurellales</taxon>
        <taxon>Pasteurellaceae</taxon>
        <taxon>Testudinibacter</taxon>
    </lineage>
</organism>
<dbReference type="CDD" id="cd06553">
    <property type="entry name" value="ASCH_Ef3133_like"/>
    <property type="match status" value="1"/>
</dbReference>
<dbReference type="SMART" id="SM01022">
    <property type="entry name" value="ASCH"/>
    <property type="match status" value="1"/>
</dbReference>
<dbReference type="NCBIfam" id="TIGR00536">
    <property type="entry name" value="hemK_fam"/>
    <property type="match status" value="1"/>
</dbReference>
<dbReference type="PANTHER" id="PTHR18895">
    <property type="entry name" value="HEMK METHYLTRANSFERASE"/>
    <property type="match status" value="1"/>
</dbReference>
<feature type="binding site" evidence="5">
    <location>
        <position position="346"/>
    </location>
    <ligand>
        <name>S-adenosyl-L-methionine</name>
        <dbReference type="ChEBI" id="CHEBI:59789"/>
    </ligand>
</feature>
<dbReference type="HAMAP" id="MF_02126">
    <property type="entry name" value="RF_methyltr_PrmC"/>
    <property type="match status" value="1"/>
</dbReference>
<feature type="binding site" evidence="5">
    <location>
        <begin position="272"/>
        <end position="276"/>
    </location>
    <ligand>
        <name>S-adenosyl-L-methionine</name>
        <dbReference type="ChEBI" id="CHEBI:59789"/>
    </ligand>
</feature>
<feature type="binding site" evidence="5">
    <location>
        <begin position="346"/>
        <end position="349"/>
    </location>
    <ligand>
        <name>substrate</name>
    </ligand>
</feature>
<dbReference type="InterPro" id="IPR004556">
    <property type="entry name" value="HemK-like"/>
</dbReference>
<dbReference type="Gene3D" id="3.10.400.10">
    <property type="entry name" value="Sulfate adenylyltransferase"/>
    <property type="match status" value="1"/>
</dbReference>
<dbReference type="EC" id="2.1.1.297" evidence="5"/>
<dbReference type="InterPro" id="IPR040758">
    <property type="entry name" value="PrmC_N"/>
</dbReference>
<dbReference type="SUPFAM" id="SSF53335">
    <property type="entry name" value="S-adenosyl-L-methionine-dependent methyltransferases"/>
    <property type="match status" value="1"/>
</dbReference>
<name>A0A4R3YCD0_9PAST</name>
<dbReference type="InterPro" id="IPR007374">
    <property type="entry name" value="ASCH_domain"/>
</dbReference>
<keyword evidence="10" id="KW-1185">Reference proteome</keyword>
<dbReference type="Pfam" id="PF13847">
    <property type="entry name" value="Methyltransf_31"/>
    <property type="match status" value="1"/>
</dbReference>
<dbReference type="FunFam" id="1.10.8.10:FF:000032">
    <property type="entry name" value="Release factor glutamine methyltransferase"/>
    <property type="match status" value="1"/>
</dbReference>
<dbReference type="PANTHER" id="PTHR18895:SF74">
    <property type="entry name" value="MTRF1L RELEASE FACTOR GLUTAMINE METHYLTRANSFERASE"/>
    <property type="match status" value="1"/>
</dbReference>
<dbReference type="InterPro" id="IPR015947">
    <property type="entry name" value="PUA-like_sf"/>
</dbReference>
<feature type="domain" description="ASCH" evidence="6">
    <location>
        <begin position="26"/>
        <end position="145"/>
    </location>
</feature>
<dbReference type="Gene3D" id="3.40.50.150">
    <property type="entry name" value="Vaccinia Virus protein VP39"/>
    <property type="match status" value="1"/>
</dbReference>
<comment type="caution">
    <text evidence="7">The sequence shown here is derived from an EMBL/GenBank/DDBJ whole genome shotgun (WGS) entry which is preliminary data.</text>
</comment>
<feature type="binding site" evidence="5">
    <location>
        <position position="302"/>
    </location>
    <ligand>
        <name>S-adenosyl-L-methionine</name>
        <dbReference type="ChEBI" id="CHEBI:59789"/>
    </ligand>
</feature>
<dbReference type="Pfam" id="PF17827">
    <property type="entry name" value="PrmC_N"/>
    <property type="match status" value="1"/>
</dbReference>
<comment type="similarity">
    <text evidence="5">Belongs to the protein N5-glutamine methyltransferase family. PrmC subfamily.</text>
</comment>
<evidence type="ECO:0000256" key="2">
    <source>
        <dbReference type="ARBA" id="ARBA00022679"/>
    </source>
</evidence>
<dbReference type="CDD" id="cd02440">
    <property type="entry name" value="AdoMet_MTases"/>
    <property type="match status" value="1"/>
</dbReference>
<evidence type="ECO:0000256" key="3">
    <source>
        <dbReference type="ARBA" id="ARBA00022691"/>
    </source>
</evidence>
<keyword evidence="3 5" id="KW-0949">S-adenosyl-L-methionine</keyword>
<evidence type="ECO:0000259" key="6">
    <source>
        <dbReference type="SMART" id="SM01022"/>
    </source>
</evidence>
<dbReference type="InterPro" id="IPR029063">
    <property type="entry name" value="SAM-dependent_MTases_sf"/>
</dbReference>
<dbReference type="PROSITE" id="PS00092">
    <property type="entry name" value="N6_MTASE"/>
    <property type="match status" value="1"/>
</dbReference>
<gene>
    <name evidence="5 8" type="primary">prmC</name>
    <name evidence="7" type="ORF">EDC16_10144</name>
    <name evidence="8" type="ORF">FHQ21_00235</name>
</gene>
<dbReference type="Proteomes" id="UP000305526">
    <property type="component" value="Unassembled WGS sequence"/>
</dbReference>
<dbReference type="InterPro" id="IPR009326">
    <property type="entry name" value="DUF984"/>
</dbReference>
<accession>A0A4R3YCD0</accession>
<reference evidence="8 10" key="2">
    <citation type="submission" date="2019-05" db="EMBL/GenBank/DDBJ databases">
        <title>Pasteurellaceae isolates from reptiles.</title>
        <authorList>
            <person name="Bojesen A.M."/>
            <person name="Lund E."/>
        </authorList>
    </citation>
    <scope>NUCLEOTIDE SEQUENCE [LARGE SCALE GENOMIC DNA]</scope>
    <source>
        <strain evidence="8 10">ELNT2x</strain>
    </source>
</reference>
<dbReference type="GO" id="GO:0003676">
    <property type="term" value="F:nucleic acid binding"/>
    <property type="evidence" value="ECO:0007669"/>
    <property type="project" value="InterPro"/>
</dbReference>
<dbReference type="InterPro" id="IPR002052">
    <property type="entry name" value="DNA_methylase_N6_adenine_CS"/>
</dbReference>
<dbReference type="InterPro" id="IPR019874">
    <property type="entry name" value="RF_methyltr_PrmC"/>
</dbReference>
<evidence type="ECO:0000313" key="9">
    <source>
        <dbReference type="Proteomes" id="UP000294619"/>
    </source>
</evidence>
<comment type="catalytic activity">
    <reaction evidence="4 5">
        <text>L-glutaminyl-[peptide chain release factor] + S-adenosyl-L-methionine = N(5)-methyl-L-glutaminyl-[peptide chain release factor] + S-adenosyl-L-homocysteine + H(+)</text>
        <dbReference type="Rhea" id="RHEA:42896"/>
        <dbReference type="Rhea" id="RHEA-COMP:10271"/>
        <dbReference type="Rhea" id="RHEA-COMP:10272"/>
        <dbReference type="ChEBI" id="CHEBI:15378"/>
        <dbReference type="ChEBI" id="CHEBI:30011"/>
        <dbReference type="ChEBI" id="CHEBI:57856"/>
        <dbReference type="ChEBI" id="CHEBI:59789"/>
        <dbReference type="ChEBI" id="CHEBI:61891"/>
        <dbReference type="EC" id="2.1.1.297"/>
    </reaction>
</comment>
<comment type="function">
    <text evidence="5">Methylates the class 1 translation termination release factors RF1/PrfA and RF2/PrfB on the glutamine residue of the universally conserved GGQ motif.</text>
</comment>
<dbReference type="InterPro" id="IPR025714">
    <property type="entry name" value="Methyltranfer_dom"/>
</dbReference>
<evidence type="ECO:0000256" key="5">
    <source>
        <dbReference type="HAMAP-Rule" id="MF_02126"/>
    </source>
</evidence>
<dbReference type="EMBL" id="VDGV01000003">
    <property type="protein sequence ID" value="TNG93720.1"/>
    <property type="molecule type" value="Genomic_DNA"/>
</dbReference>
<protein>
    <recommendedName>
        <fullName evidence="5">Release factor glutamine methyltransferase</fullName>
        <shortName evidence="5">RF MTase</shortName>
        <ecNumber evidence="5">2.1.1.297</ecNumber>
    </recommendedName>
    <alternativeName>
        <fullName evidence="5">N5-glutamine methyltransferase PrmC</fullName>
    </alternativeName>
    <alternativeName>
        <fullName evidence="5">Protein-(glutamine-N5) MTase PrmC</fullName>
    </alternativeName>
    <alternativeName>
        <fullName evidence="5">Protein-glutamine N-methyltransferase PrmC</fullName>
    </alternativeName>
</protein>
<dbReference type="Proteomes" id="UP000294619">
    <property type="component" value="Unassembled WGS sequence"/>
</dbReference>
<dbReference type="NCBIfam" id="TIGR03534">
    <property type="entry name" value="RF_mod_PrmC"/>
    <property type="match status" value="1"/>
</dbReference>
<evidence type="ECO:0000313" key="7">
    <source>
        <dbReference type="EMBL" id="TCV89737.1"/>
    </source>
</evidence>
<dbReference type="Pfam" id="PF04266">
    <property type="entry name" value="ASCH"/>
    <property type="match status" value="1"/>
</dbReference>